<dbReference type="Proteomes" id="UP000094501">
    <property type="component" value="Unassembled WGS sequence"/>
</dbReference>
<protein>
    <recommendedName>
        <fullName evidence="3">Cupin type-2 domain-containing protein</fullName>
    </recommendedName>
</protein>
<dbReference type="RefSeq" id="WP_069436453.1">
    <property type="nucleotide sequence ID" value="NZ_LPWG01000005.1"/>
</dbReference>
<gene>
    <name evidence="4" type="ORF">AUC68_14980</name>
</gene>
<evidence type="ECO:0000259" key="3">
    <source>
        <dbReference type="Pfam" id="PF07883"/>
    </source>
</evidence>
<reference evidence="4 5" key="1">
    <citation type="journal article" date="2016" name="Environ. Microbiol.">
        <title>New Methyloceanibacter diversity from North Sea sediments includes methanotroph containing solely the soluble methane monooxygenase.</title>
        <authorList>
            <person name="Vekeman B."/>
            <person name="Kerckhof F.M."/>
            <person name="Cremers G."/>
            <person name="de Vos P."/>
            <person name="Vandamme P."/>
            <person name="Boon N."/>
            <person name="Op den Camp H.J."/>
            <person name="Heylen K."/>
        </authorList>
    </citation>
    <scope>NUCLEOTIDE SEQUENCE [LARGE SCALE GENOMIC DNA]</scope>
    <source>
        <strain evidence="4 5">R-67174</strain>
    </source>
</reference>
<organism evidence="4 5">
    <name type="scientific">Methyloceanibacter methanicus</name>
    <dbReference type="NCBI Taxonomy" id="1774968"/>
    <lineage>
        <taxon>Bacteria</taxon>
        <taxon>Pseudomonadati</taxon>
        <taxon>Pseudomonadota</taxon>
        <taxon>Alphaproteobacteria</taxon>
        <taxon>Hyphomicrobiales</taxon>
        <taxon>Hyphomicrobiaceae</taxon>
        <taxon>Methyloceanibacter</taxon>
    </lineage>
</organism>
<dbReference type="AlphaFoldDB" id="A0A1E3W4V9"/>
<feature type="domain" description="Cupin type-2" evidence="3">
    <location>
        <begin position="50"/>
        <end position="120"/>
    </location>
</feature>
<dbReference type="Gene3D" id="2.60.120.10">
    <property type="entry name" value="Jelly Rolls"/>
    <property type="match status" value="1"/>
</dbReference>
<dbReference type="Pfam" id="PF07883">
    <property type="entry name" value="Cupin_2"/>
    <property type="match status" value="1"/>
</dbReference>
<dbReference type="OrthoDB" id="9180677at2"/>
<feature type="compositionally biased region" description="Low complexity" evidence="1">
    <location>
        <begin position="137"/>
        <end position="146"/>
    </location>
</feature>
<dbReference type="EMBL" id="LPWG01000005">
    <property type="protein sequence ID" value="ODS00552.1"/>
    <property type="molecule type" value="Genomic_DNA"/>
</dbReference>
<dbReference type="SUPFAM" id="SSF51182">
    <property type="entry name" value="RmlC-like cupins"/>
    <property type="match status" value="1"/>
</dbReference>
<feature type="chain" id="PRO_5009138967" description="Cupin type-2 domain-containing protein" evidence="2">
    <location>
        <begin position="20"/>
        <end position="156"/>
    </location>
</feature>
<feature type="region of interest" description="Disordered" evidence="1">
    <location>
        <begin position="134"/>
        <end position="156"/>
    </location>
</feature>
<dbReference type="InterPro" id="IPR014710">
    <property type="entry name" value="RmlC-like_jellyroll"/>
</dbReference>
<evidence type="ECO:0000313" key="5">
    <source>
        <dbReference type="Proteomes" id="UP000094501"/>
    </source>
</evidence>
<evidence type="ECO:0000313" key="4">
    <source>
        <dbReference type="EMBL" id="ODS00552.1"/>
    </source>
</evidence>
<accession>A0A1E3W4V9</accession>
<keyword evidence="5" id="KW-1185">Reference proteome</keyword>
<dbReference type="InterPro" id="IPR011051">
    <property type="entry name" value="RmlC_Cupin_sf"/>
</dbReference>
<evidence type="ECO:0000256" key="1">
    <source>
        <dbReference type="SAM" id="MobiDB-lite"/>
    </source>
</evidence>
<name>A0A1E3W4V9_9HYPH</name>
<feature type="signal peptide" evidence="2">
    <location>
        <begin position="1"/>
        <end position="19"/>
    </location>
</feature>
<sequence>MAGWGLALAVLLGASSLQAREPSAPPKVEAQHVATTPLAGEPDKVIDIQIYTFPPQSAVPWHIHKDAIEIEYALQGSIMLEEEGKPPYPIAEGKTNILAPNVVHRGWNPSKTVPAKLYVVRIKPKGAPLATLVETPANASGAPAAADYPEDAKPEN</sequence>
<comment type="caution">
    <text evidence="4">The sequence shown here is derived from an EMBL/GenBank/DDBJ whole genome shotgun (WGS) entry which is preliminary data.</text>
</comment>
<keyword evidence="2" id="KW-0732">Signal</keyword>
<dbReference type="STRING" id="1774968.AUC68_14980"/>
<proteinExistence type="predicted"/>
<dbReference type="InterPro" id="IPR013096">
    <property type="entry name" value="Cupin_2"/>
</dbReference>
<evidence type="ECO:0000256" key="2">
    <source>
        <dbReference type="SAM" id="SignalP"/>
    </source>
</evidence>